<dbReference type="Proteomes" id="UP000002724">
    <property type="component" value="Chromosome"/>
</dbReference>
<dbReference type="PANTHER" id="PTHR43798">
    <property type="entry name" value="MONOACYLGLYCEROL LIPASE"/>
    <property type="match status" value="1"/>
</dbReference>
<dbReference type="STRING" id="324925.Ppha_2549"/>
<dbReference type="InterPro" id="IPR000073">
    <property type="entry name" value="AB_hydrolase_1"/>
</dbReference>
<sequence>MLTFRSVNLSEESIEKDAILLLHAFPLSSAMWQPQLDALGNAGYAVIAPNAYGIEGSVERLDWTFTDYSHELAKLLASLRVKRVTVVGLSMGGYQAFEFFRLYPDKTVSLVLCDTRAEADTPAASSARKEFIRAVETDGAGEAERRMVPNYFTPETGAMNRELVAEVSAMIRDQSATVINSAMQAILLRSDATPLLATIHCPVLVLNGKEDKLTTPETAESIHSLIPHSKLHLLAGAGHISNMEQPEAFNRALLAHIEEVRRS</sequence>
<dbReference type="PANTHER" id="PTHR43798:SF29">
    <property type="entry name" value="AB HYDROLASE-1 DOMAIN-CONTAINING PROTEIN"/>
    <property type="match status" value="1"/>
</dbReference>
<reference evidence="2 3" key="1">
    <citation type="submission" date="2008-06" db="EMBL/GenBank/DDBJ databases">
        <title>Complete sequence of Pelodictyon phaeoclathratiforme BU-1.</title>
        <authorList>
            <consortium name="US DOE Joint Genome Institute"/>
            <person name="Lucas S."/>
            <person name="Copeland A."/>
            <person name="Lapidus A."/>
            <person name="Glavina del Rio T."/>
            <person name="Dalin E."/>
            <person name="Tice H."/>
            <person name="Bruce D."/>
            <person name="Goodwin L."/>
            <person name="Pitluck S."/>
            <person name="Schmutz J."/>
            <person name="Larimer F."/>
            <person name="Land M."/>
            <person name="Hauser L."/>
            <person name="Kyrpides N."/>
            <person name="Mikhailova N."/>
            <person name="Liu Z."/>
            <person name="Li T."/>
            <person name="Zhao F."/>
            <person name="Overmann J."/>
            <person name="Bryant D.A."/>
            <person name="Richardson P."/>
        </authorList>
    </citation>
    <scope>NUCLEOTIDE SEQUENCE [LARGE SCALE GENOMIC DNA]</scope>
    <source>
        <strain evidence="3">DSM 5477 / BU-1</strain>
    </source>
</reference>
<name>B4SFD2_PELPB</name>
<dbReference type="SUPFAM" id="SSF53474">
    <property type="entry name" value="alpha/beta-Hydrolases"/>
    <property type="match status" value="1"/>
</dbReference>
<dbReference type="PRINTS" id="PR00412">
    <property type="entry name" value="EPOXHYDRLASE"/>
</dbReference>
<dbReference type="InterPro" id="IPR029058">
    <property type="entry name" value="AB_hydrolase_fold"/>
</dbReference>
<organism evidence="2 3">
    <name type="scientific">Pelodictyon phaeoclathratiforme (strain DSM 5477 / BU-1)</name>
    <dbReference type="NCBI Taxonomy" id="324925"/>
    <lineage>
        <taxon>Bacteria</taxon>
        <taxon>Pseudomonadati</taxon>
        <taxon>Chlorobiota</taxon>
        <taxon>Chlorobiia</taxon>
        <taxon>Chlorobiales</taxon>
        <taxon>Chlorobiaceae</taxon>
        <taxon>Chlorobium/Pelodictyon group</taxon>
        <taxon>Pelodictyon</taxon>
    </lineage>
</organism>
<protein>
    <submittedName>
        <fullName evidence="2">Alpha/beta hydrolase fold</fullName>
    </submittedName>
</protein>
<gene>
    <name evidence="2" type="ordered locus">Ppha_2549</name>
</gene>
<accession>B4SFD2</accession>
<dbReference type="GO" id="GO:0016787">
    <property type="term" value="F:hydrolase activity"/>
    <property type="evidence" value="ECO:0007669"/>
    <property type="project" value="UniProtKB-KW"/>
</dbReference>
<keyword evidence="3" id="KW-1185">Reference proteome</keyword>
<feature type="domain" description="AB hydrolase-1" evidence="1">
    <location>
        <begin position="19"/>
        <end position="252"/>
    </location>
</feature>
<evidence type="ECO:0000313" key="3">
    <source>
        <dbReference type="Proteomes" id="UP000002724"/>
    </source>
</evidence>
<dbReference type="PRINTS" id="PR00111">
    <property type="entry name" value="ABHYDROLASE"/>
</dbReference>
<keyword evidence="2" id="KW-0378">Hydrolase</keyword>
<dbReference type="InterPro" id="IPR000639">
    <property type="entry name" value="Epox_hydrolase-like"/>
</dbReference>
<dbReference type="Pfam" id="PF12697">
    <property type="entry name" value="Abhydrolase_6"/>
    <property type="match status" value="1"/>
</dbReference>
<proteinExistence type="predicted"/>
<dbReference type="ESTHER" id="9chlb-q3vjx9">
    <property type="family name" value="Epoxide_hydrolase"/>
</dbReference>
<dbReference type="InterPro" id="IPR050266">
    <property type="entry name" value="AB_hydrolase_sf"/>
</dbReference>
<dbReference type="KEGG" id="pph:Ppha_2549"/>
<evidence type="ECO:0000313" key="2">
    <source>
        <dbReference type="EMBL" id="ACF44711.1"/>
    </source>
</evidence>
<dbReference type="OrthoDB" id="9780932at2"/>
<dbReference type="RefSeq" id="WP_012509184.1">
    <property type="nucleotide sequence ID" value="NC_011060.1"/>
</dbReference>
<evidence type="ECO:0000259" key="1">
    <source>
        <dbReference type="Pfam" id="PF12697"/>
    </source>
</evidence>
<dbReference type="HOGENOM" id="CLU_020336_50_4_10"/>
<dbReference type="EMBL" id="CP001110">
    <property type="protein sequence ID" value="ACF44711.1"/>
    <property type="molecule type" value="Genomic_DNA"/>
</dbReference>
<dbReference type="eggNOG" id="COG2021">
    <property type="taxonomic scope" value="Bacteria"/>
</dbReference>
<dbReference type="Gene3D" id="3.40.50.1820">
    <property type="entry name" value="alpha/beta hydrolase"/>
    <property type="match status" value="1"/>
</dbReference>
<dbReference type="AlphaFoldDB" id="B4SFD2"/>